<evidence type="ECO:0000256" key="1">
    <source>
        <dbReference type="SAM" id="MobiDB-lite"/>
    </source>
</evidence>
<name>A0A7I8KY68_SPIIN</name>
<feature type="region of interest" description="Disordered" evidence="1">
    <location>
        <begin position="1"/>
        <end position="28"/>
    </location>
</feature>
<evidence type="ECO:0000313" key="2">
    <source>
        <dbReference type="EMBL" id="CAA7402286.1"/>
    </source>
</evidence>
<dbReference type="GO" id="GO:0007131">
    <property type="term" value="P:reciprocal meiotic recombination"/>
    <property type="evidence" value="ECO:0007669"/>
    <property type="project" value="TreeGrafter"/>
</dbReference>
<dbReference type="Proteomes" id="UP000663760">
    <property type="component" value="Chromosome 9"/>
</dbReference>
<dbReference type="EMBL" id="LR746272">
    <property type="protein sequence ID" value="CAA7402286.1"/>
    <property type="molecule type" value="Genomic_DNA"/>
</dbReference>
<accession>A0A7I8KY68</accession>
<dbReference type="OrthoDB" id="1918529at2759"/>
<dbReference type="InterPro" id="IPR034566">
    <property type="entry name" value="MTOPVIB_plant"/>
</dbReference>
<dbReference type="GO" id="GO:0042138">
    <property type="term" value="P:meiotic DNA double-strand break formation"/>
    <property type="evidence" value="ECO:0007669"/>
    <property type="project" value="InterPro"/>
</dbReference>
<feature type="compositionally biased region" description="Low complexity" evidence="1">
    <location>
        <begin position="1"/>
        <end position="19"/>
    </location>
</feature>
<organism evidence="2 3">
    <name type="scientific">Spirodela intermedia</name>
    <name type="common">Intermediate duckweed</name>
    <dbReference type="NCBI Taxonomy" id="51605"/>
    <lineage>
        <taxon>Eukaryota</taxon>
        <taxon>Viridiplantae</taxon>
        <taxon>Streptophyta</taxon>
        <taxon>Embryophyta</taxon>
        <taxon>Tracheophyta</taxon>
        <taxon>Spermatophyta</taxon>
        <taxon>Magnoliopsida</taxon>
        <taxon>Liliopsida</taxon>
        <taxon>Araceae</taxon>
        <taxon>Lemnoideae</taxon>
        <taxon>Spirodela</taxon>
    </lineage>
</organism>
<proteinExistence type="predicted"/>
<gene>
    <name evidence="2" type="ORF">SI8410_09012964</name>
</gene>
<evidence type="ECO:0000313" key="3">
    <source>
        <dbReference type="Proteomes" id="UP000663760"/>
    </source>
</evidence>
<protein>
    <submittedName>
        <fullName evidence="2">Uncharacterized protein</fullName>
    </submittedName>
</protein>
<dbReference type="AlphaFoldDB" id="A0A7I8KY68"/>
<dbReference type="PANTHER" id="PTHR36722:SF1">
    <property type="entry name" value="TYPE 2 DNA TOPOISOMERASE 6 SUBUNIT B-LIKE"/>
    <property type="match status" value="1"/>
</dbReference>
<keyword evidence="3" id="KW-1185">Reference proteome</keyword>
<reference evidence="2" key="1">
    <citation type="submission" date="2020-02" db="EMBL/GenBank/DDBJ databases">
        <authorList>
            <person name="Scholz U."/>
            <person name="Mascher M."/>
            <person name="Fiebig A."/>
        </authorList>
    </citation>
    <scope>NUCLEOTIDE SEQUENCE</scope>
</reference>
<dbReference type="GO" id="GO:0030674">
    <property type="term" value="F:protein-macromolecule adaptor activity"/>
    <property type="evidence" value="ECO:0007669"/>
    <property type="project" value="TreeGrafter"/>
</dbReference>
<dbReference type="PANTHER" id="PTHR36722">
    <property type="entry name" value="TYPE 2 DNA TOPOISOMERASE 6 SUBUNIT B-LIKE"/>
    <property type="match status" value="1"/>
</dbReference>
<sequence>MSLKESIASSSSSSHSSPPMESPFPPPAPNAARETFLMLLASAVRRCRLSEGLCRLSIFLKGVYASDSPSIKFSDGILFVTTTCIRDKEVYRYRLNLMEQAGTAARLTKLPSLSKNGNKFSGTEVSVSMSVEEGVGEFAKWVGGLIRKVSILRIPIIAFQLKSEDINIYGSNYESIPMEIRTLQPLPSSNIERLISGLEDYVRRHGNVLGKMCQSCFSSGKLHGRKWDHYCHPLLLETISSIHISSQLVGITFLLHTTSNTNPLTRNKVLPLQALQGSGVDKNLVKRAVKSGLDNLKMKHRGVFLGPRALKIQKYVPDLSRALAGLILSSNDRDFQNECALLLGLDPLDVGVEGKVEWCIREKVTRVVETSGGKEPKEGAPCLFECQGPAEAN</sequence>
<dbReference type="GO" id="GO:0000793">
    <property type="term" value="C:condensed chromosome"/>
    <property type="evidence" value="ECO:0007669"/>
    <property type="project" value="TreeGrafter"/>
</dbReference>